<feature type="region of interest" description="Disordered" evidence="1">
    <location>
        <begin position="1"/>
        <end position="210"/>
    </location>
</feature>
<feature type="compositionally biased region" description="Low complexity" evidence="1">
    <location>
        <begin position="174"/>
        <end position="187"/>
    </location>
</feature>
<evidence type="ECO:0000313" key="3">
    <source>
        <dbReference type="Proteomes" id="UP001215598"/>
    </source>
</evidence>
<dbReference type="Proteomes" id="UP001215598">
    <property type="component" value="Unassembled WGS sequence"/>
</dbReference>
<accession>A0AAD7IT94</accession>
<organism evidence="2 3">
    <name type="scientific">Mycena metata</name>
    <dbReference type="NCBI Taxonomy" id="1033252"/>
    <lineage>
        <taxon>Eukaryota</taxon>
        <taxon>Fungi</taxon>
        <taxon>Dikarya</taxon>
        <taxon>Basidiomycota</taxon>
        <taxon>Agaricomycotina</taxon>
        <taxon>Agaricomycetes</taxon>
        <taxon>Agaricomycetidae</taxon>
        <taxon>Agaricales</taxon>
        <taxon>Marasmiineae</taxon>
        <taxon>Mycenaceae</taxon>
        <taxon>Mycena</taxon>
    </lineage>
</organism>
<evidence type="ECO:0000313" key="2">
    <source>
        <dbReference type="EMBL" id="KAJ7748932.1"/>
    </source>
</evidence>
<comment type="caution">
    <text evidence="2">The sequence shown here is derived from an EMBL/GenBank/DDBJ whole genome shotgun (WGS) entry which is preliminary data.</text>
</comment>
<dbReference type="EMBL" id="JARKIB010000071">
    <property type="protein sequence ID" value="KAJ7748932.1"/>
    <property type="molecule type" value="Genomic_DNA"/>
</dbReference>
<feature type="compositionally biased region" description="Pro residues" evidence="1">
    <location>
        <begin position="113"/>
        <end position="123"/>
    </location>
</feature>
<proteinExistence type="predicted"/>
<feature type="region of interest" description="Disordered" evidence="1">
    <location>
        <begin position="253"/>
        <end position="273"/>
    </location>
</feature>
<feature type="compositionally biased region" description="Polar residues" evidence="1">
    <location>
        <begin position="139"/>
        <end position="148"/>
    </location>
</feature>
<keyword evidence="3" id="KW-1185">Reference proteome</keyword>
<sequence>MEGQPPSLSGRHKRPHAERIQPTQAEGEPVRSSPSARRIRGRRRLLPDPVVPPEPAPKLELERHLQPGETCASPRPEPPSRPSARRTRGRERLRSPQVLPAEANPRSRSPSISPQPRPEPPSRPSARRIRGRRRLEPGATTSPSTSSLPVEPQLPLLAAAEMEPSPQRTVRVQTLTAPTTLSRRTPTTPLPATPTPVPTPAISSDAADAGIPDAQPQLQMERDVDVDAEIMTKKRFHGVVSLEVVRAPAPSLNPMAIASPHSHPQPQPDADPNPDTVVACYIVVDVVVRSYVLIVIRRPRGVKAGGDGGECDA</sequence>
<feature type="compositionally biased region" description="Pro residues" evidence="1">
    <location>
        <begin position="188"/>
        <end position="199"/>
    </location>
</feature>
<reference evidence="2" key="1">
    <citation type="submission" date="2023-03" db="EMBL/GenBank/DDBJ databases">
        <title>Massive genome expansion in bonnet fungi (Mycena s.s.) driven by repeated elements and novel gene families across ecological guilds.</title>
        <authorList>
            <consortium name="Lawrence Berkeley National Laboratory"/>
            <person name="Harder C.B."/>
            <person name="Miyauchi S."/>
            <person name="Viragh M."/>
            <person name="Kuo A."/>
            <person name="Thoen E."/>
            <person name="Andreopoulos B."/>
            <person name="Lu D."/>
            <person name="Skrede I."/>
            <person name="Drula E."/>
            <person name="Henrissat B."/>
            <person name="Morin E."/>
            <person name="Kohler A."/>
            <person name="Barry K."/>
            <person name="LaButti K."/>
            <person name="Morin E."/>
            <person name="Salamov A."/>
            <person name="Lipzen A."/>
            <person name="Mereny Z."/>
            <person name="Hegedus B."/>
            <person name="Baldrian P."/>
            <person name="Stursova M."/>
            <person name="Weitz H."/>
            <person name="Taylor A."/>
            <person name="Grigoriev I.V."/>
            <person name="Nagy L.G."/>
            <person name="Martin F."/>
            <person name="Kauserud H."/>
        </authorList>
    </citation>
    <scope>NUCLEOTIDE SEQUENCE</scope>
    <source>
        <strain evidence="2">CBHHK182m</strain>
    </source>
</reference>
<protein>
    <submittedName>
        <fullName evidence="2">Uncharacterized protein</fullName>
    </submittedName>
</protein>
<feature type="compositionally biased region" description="Basic and acidic residues" evidence="1">
    <location>
        <begin position="57"/>
        <end position="66"/>
    </location>
</feature>
<name>A0AAD7IT94_9AGAR</name>
<dbReference type="AlphaFoldDB" id="A0AAD7IT94"/>
<evidence type="ECO:0000256" key="1">
    <source>
        <dbReference type="SAM" id="MobiDB-lite"/>
    </source>
</evidence>
<gene>
    <name evidence="2" type="ORF">B0H16DRAFT_1552262</name>
</gene>